<dbReference type="EMBL" id="JBEXAE010000001">
    <property type="protein sequence ID" value="MET6989143.1"/>
    <property type="molecule type" value="Genomic_DNA"/>
</dbReference>
<dbReference type="SMART" id="SM00318">
    <property type="entry name" value="SNc"/>
    <property type="match status" value="1"/>
</dbReference>
<dbReference type="InterPro" id="IPR016071">
    <property type="entry name" value="Staphylococal_nuclease_OB-fold"/>
</dbReference>
<protein>
    <submittedName>
        <fullName evidence="5">Thermonuclease family protein</fullName>
    </submittedName>
</protein>
<dbReference type="RefSeq" id="WP_354613512.1">
    <property type="nucleotide sequence ID" value="NZ_JBEXAE010000001.1"/>
</dbReference>
<accession>A0ABV2SPQ5</accession>
<keyword evidence="3" id="KW-0378">Hydrolase</keyword>
<dbReference type="InterPro" id="IPR035437">
    <property type="entry name" value="SNase_OB-fold_sf"/>
</dbReference>
<dbReference type="InterPro" id="IPR002071">
    <property type="entry name" value="Thermonucl_AS"/>
</dbReference>
<keyword evidence="2" id="KW-0255">Endonuclease</keyword>
<evidence type="ECO:0000259" key="4">
    <source>
        <dbReference type="PROSITE" id="PS50830"/>
    </source>
</evidence>
<proteinExistence type="predicted"/>
<evidence type="ECO:0000313" key="5">
    <source>
        <dbReference type="EMBL" id="MET6989143.1"/>
    </source>
</evidence>
<dbReference type="PROSITE" id="PS50830">
    <property type="entry name" value="TNASE_3"/>
    <property type="match status" value="1"/>
</dbReference>
<dbReference type="Proteomes" id="UP001549799">
    <property type="component" value="Unassembled WGS sequence"/>
</dbReference>
<name>A0ABV2SPQ5_9FLAO</name>
<dbReference type="SUPFAM" id="SSF50199">
    <property type="entry name" value="Staphylococcal nuclease"/>
    <property type="match status" value="1"/>
</dbReference>
<evidence type="ECO:0000256" key="1">
    <source>
        <dbReference type="ARBA" id="ARBA00022722"/>
    </source>
</evidence>
<organism evidence="5 6">
    <name type="scientific">Sediminicola arcticus</name>
    <dbReference type="NCBI Taxonomy" id="1574308"/>
    <lineage>
        <taxon>Bacteria</taxon>
        <taxon>Pseudomonadati</taxon>
        <taxon>Bacteroidota</taxon>
        <taxon>Flavobacteriia</taxon>
        <taxon>Flavobacteriales</taxon>
        <taxon>Flavobacteriaceae</taxon>
        <taxon>Sediminicola</taxon>
    </lineage>
</organism>
<sequence>MNKLILIIIILSWCTSCNRHRPVSKVESVFVSSSEENTKSENKTTSSDIEKITFQAKIIRILDGDTVEILYDKLPIKLRLEHIDAPEKRGKQPYGNAAKLALSDLCYGQMATISSDGDFDRNGRLIGEIYNIDGINVNKEMVRLGMAWHFKKYSDDMSYDVLEREARGSKIGLWQEKQPIAPWDFR</sequence>
<comment type="caution">
    <text evidence="5">The sequence shown here is derived from an EMBL/GenBank/DDBJ whole genome shotgun (WGS) entry which is preliminary data.</text>
</comment>
<dbReference type="PANTHER" id="PTHR12302">
    <property type="entry name" value="EBNA2 BINDING PROTEIN P100"/>
    <property type="match status" value="1"/>
</dbReference>
<keyword evidence="1" id="KW-0540">Nuclease</keyword>
<feature type="domain" description="TNase-like" evidence="4">
    <location>
        <begin position="52"/>
        <end position="176"/>
    </location>
</feature>
<gene>
    <name evidence="5" type="ORF">ABXZ36_00615</name>
</gene>
<dbReference type="Pfam" id="PF00565">
    <property type="entry name" value="SNase"/>
    <property type="match status" value="1"/>
</dbReference>
<evidence type="ECO:0000256" key="2">
    <source>
        <dbReference type="ARBA" id="ARBA00022759"/>
    </source>
</evidence>
<dbReference type="PROSITE" id="PS01123">
    <property type="entry name" value="TNASE_1"/>
    <property type="match status" value="1"/>
</dbReference>
<keyword evidence="6" id="KW-1185">Reference proteome</keyword>
<evidence type="ECO:0000256" key="3">
    <source>
        <dbReference type="ARBA" id="ARBA00022801"/>
    </source>
</evidence>
<dbReference type="Gene3D" id="2.40.50.90">
    <property type="match status" value="1"/>
</dbReference>
<dbReference type="PANTHER" id="PTHR12302:SF3">
    <property type="entry name" value="SERINE_THREONINE-PROTEIN KINASE 31"/>
    <property type="match status" value="1"/>
</dbReference>
<reference evidence="5 6" key="1">
    <citation type="submission" date="2024-07" db="EMBL/GenBank/DDBJ databases">
        <title>The genome sequence of type strain Sediminicola arcticus GDMCC 1.2805.</title>
        <authorList>
            <person name="Liu Y."/>
        </authorList>
    </citation>
    <scope>NUCLEOTIDE SEQUENCE [LARGE SCALE GENOMIC DNA]</scope>
    <source>
        <strain evidence="5 6">GDMCC 1.2805</strain>
    </source>
</reference>
<evidence type="ECO:0000313" key="6">
    <source>
        <dbReference type="Proteomes" id="UP001549799"/>
    </source>
</evidence>